<dbReference type="EMBL" id="CP022579">
    <property type="protein sequence ID" value="QEL64795.1"/>
    <property type="molecule type" value="Genomic_DNA"/>
</dbReference>
<dbReference type="RefSeq" id="WP_149425236.1">
    <property type="nucleotide sequence ID" value="NZ_CP022579.1"/>
</dbReference>
<dbReference type="AlphaFoldDB" id="A0A5C1E846"/>
<sequence>MADVIPLKAKRSGADVVALAEFGTGDTIPAAVLPAVAARTDVSKTFKAQQVPYAGALTDGATIAWDGDANGQVVSVTTAAARTFGAPTNIKQNALYVLILTTGGFTPSWNTAFKWPSGGAPSPLVSGVYVFTFVGGASNTLIPTGPGYLTGA</sequence>
<reference evidence="1 2" key="1">
    <citation type="submission" date="2017-07" db="EMBL/GenBank/DDBJ databases">
        <title>Complete genome sequence of Oryzomicrobium terrae TPP412.</title>
        <authorList>
            <person name="Chiu L.-W."/>
            <person name="Lo K.-J."/>
            <person name="Tsai Y.-M."/>
            <person name="Lin S.-S."/>
            <person name="Kuo C.-H."/>
            <person name="Liu C.-T."/>
        </authorList>
    </citation>
    <scope>NUCLEOTIDE SEQUENCE [LARGE SCALE GENOMIC DNA]</scope>
    <source>
        <strain evidence="1 2">TPP412</strain>
    </source>
</reference>
<evidence type="ECO:0000313" key="2">
    <source>
        <dbReference type="Proteomes" id="UP000323671"/>
    </source>
</evidence>
<proteinExistence type="predicted"/>
<protein>
    <submittedName>
        <fullName evidence="1">Uncharacterized protein</fullName>
    </submittedName>
</protein>
<name>A0A5C1E846_9RHOO</name>
<keyword evidence="2" id="KW-1185">Reference proteome</keyword>
<organism evidence="1 2">
    <name type="scientific">Oryzomicrobium terrae</name>
    <dbReference type="NCBI Taxonomy" id="1735038"/>
    <lineage>
        <taxon>Bacteria</taxon>
        <taxon>Pseudomonadati</taxon>
        <taxon>Pseudomonadota</taxon>
        <taxon>Betaproteobacteria</taxon>
        <taxon>Rhodocyclales</taxon>
        <taxon>Rhodocyclaceae</taxon>
        <taxon>Oryzomicrobium</taxon>
    </lineage>
</organism>
<dbReference type="Proteomes" id="UP000323671">
    <property type="component" value="Chromosome"/>
</dbReference>
<evidence type="ECO:0000313" key="1">
    <source>
        <dbReference type="EMBL" id="QEL64795.1"/>
    </source>
</evidence>
<gene>
    <name evidence="1" type="ORF">OTERR_13190</name>
</gene>
<dbReference type="KEGG" id="otr:OTERR_13190"/>
<accession>A0A5C1E846</accession>